<organism evidence="11 12">
    <name type="scientific">Hufsiella ginkgonis</name>
    <dbReference type="NCBI Taxonomy" id="2695274"/>
    <lineage>
        <taxon>Bacteria</taxon>
        <taxon>Pseudomonadati</taxon>
        <taxon>Bacteroidota</taxon>
        <taxon>Sphingobacteriia</taxon>
        <taxon>Sphingobacteriales</taxon>
        <taxon>Sphingobacteriaceae</taxon>
        <taxon>Hufsiella</taxon>
    </lineage>
</organism>
<keyword evidence="9" id="KW-0472">Membrane</keyword>
<dbReference type="RefSeq" id="WP_160905260.1">
    <property type="nucleotide sequence ID" value="NZ_WVHS01000001.1"/>
</dbReference>
<dbReference type="GO" id="GO:0000155">
    <property type="term" value="F:phosphorelay sensor kinase activity"/>
    <property type="evidence" value="ECO:0007669"/>
    <property type="project" value="InterPro"/>
</dbReference>
<dbReference type="InterPro" id="IPR003594">
    <property type="entry name" value="HATPase_dom"/>
</dbReference>
<evidence type="ECO:0000259" key="10">
    <source>
        <dbReference type="PROSITE" id="PS50109"/>
    </source>
</evidence>
<dbReference type="AlphaFoldDB" id="A0A7K1XU37"/>
<sequence length="259" mass="28359">MRSERPLEIHLIVILISVFFILLIAIIIVTALFYHSKKRLHAIEVANFGEILLQSQLEVKEQTLRTVGTDLHDNIGQLLSLTALMLGSIEAGDWKLARDKIDSAIDLTNESLAELRSLGKLIHGEQLLAMGLDEAVRKAAERIIKSGKYEVNYRCADLPSPGSNGKDLIIYRVIQEILANIIKHACATTIDIGIDYQDNHLQVKISDDGLGFDPPALTGTQKGMGLFNIQKRVAALNGQTGISAVPEGGTAINFVIPYP</sequence>
<evidence type="ECO:0000256" key="2">
    <source>
        <dbReference type="ARBA" id="ARBA00012438"/>
    </source>
</evidence>
<evidence type="ECO:0000256" key="1">
    <source>
        <dbReference type="ARBA" id="ARBA00000085"/>
    </source>
</evidence>
<proteinExistence type="predicted"/>
<evidence type="ECO:0000256" key="8">
    <source>
        <dbReference type="ARBA" id="ARBA00023012"/>
    </source>
</evidence>
<keyword evidence="9" id="KW-1133">Transmembrane helix</keyword>
<evidence type="ECO:0000313" key="12">
    <source>
        <dbReference type="Proteomes" id="UP000451233"/>
    </source>
</evidence>
<gene>
    <name evidence="11" type="ORF">GS398_03135</name>
</gene>
<dbReference type="CDD" id="cd16917">
    <property type="entry name" value="HATPase_UhpB-NarQ-NarX-like"/>
    <property type="match status" value="1"/>
</dbReference>
<keyword evidence="4" id="KW-0808">Transferase</keyword>
<keyword evidence="12" id="KW-1185">Reference proteome</keyword>
<feature type="domain" description="Histidine kinase" evidence="10">
    <location>
        <begin position="170"/>
        <end position="259"/>
    </location>
</feature>
<keyword evidence="7" id="KW-0067">ATP-binding</keyword>
<evidence type="ECO:0000256" key="3">
    <source>
        <dbReference type="ARBA" id="ARBA00022553"/>
    </source>
</evidence>
<keyword evidence="8" id="KW-0902">Two-component regulatory system</keyword>
<evidence type="ECO:0000256" key="7">
    <source>
        <dbReference type="ARBA" id="ARBA00022840"/>
    </source>
</evidence>
<dbReference type="InterPro" id="IPR011712">
    <property type="entry name" value="Sig_transdc_His_kin_sub3_dim/P"/>
</dbReference>
<dbReference type="InterPro" id="IPR036890">
    <property type="entry name" value="HATPase_C_sf"/>
</dbReference>
<keyword evidence="9" id="KW-0812">Transmembrane</keyword>
<accession>A0A7K1XU37</accession>
<dbReference type="GO" id="GO:0016020">
    <property type="term" value="C:membrane"/>
    <property type="evidence" value="ECO:0007669"/>
    <property type="project" value="InterPro"/>
</dbReference>
<feature type="transmembrane region" description="Helical" evidence="9">
    <location>
        <begin position="12"/>
        <end position="34"/>
    </location>
</feature>
<dbReference type="InterPro" id="IPR005467">
    <property type="entry name" value="His_kinase_dom"/>
</dbReference>
<evidence type="ECO:0000256" key="9">
    <source>
        <dbReference type="SAM" id="Phobius"/>
    </source>
</evidence>
<keyword evidence="5" id="KW-0547">Nucleotide-binding</keyword>
<keyword evidence="3" id="KW-0597">Phosphoprotein</keyword>
<dbReference type="Pfam" id="PF02518">
    <property type="entry name" value="HATPase_c"/>
    <property type="match status" value="1"/>
</dbReference>
<dbReference type="GO" id="GO:0046983">
    <property type="term" value="F:protein dimerization activity"/>
    <property type="evidence" value="ECO:0007669"/>
    <property type="project" value="InterPro"/>
</dbReference>
<evidence type="ECO:0000256" key="6">
    <source>
        <dbReference type="ARBA" id="ARBA00022777"/>
    </source>
</evidence>
<dbReference type="PROSITE" id="PS50109">
    <property type="entry name" value="HIS_KIN"/>
    <property type="match status" value="1"/>
</dbReference>
<reference evidence="11 12" key="1">
    <citation type="submission" date="2019-11" db="EMBL/GenBank/DDBJ databases">
        <title>Pedobacter sp. HMF7056 Genome sequencing and assembly.</title>
        <authorList>
            <person name="Kang H."/>
            <person name="Kim H."/>
            <person name="Joh K."/>
        </authorList>
    </citation>
    <scope>NUCLEOTIDE SEQUENCE [LARGE SCALE GENOMIC DNA]</scope>
    <source>
        <strain evidence="11 12">HMF7056</strain>
    </source>
</reference>
<keyword evidence="6" id="KW-0418">Kinase</keyword>
<comment type="catalytic activity">
    <reaction evidence="1">
        <text>ATP + protein L-histidine = ADP + protein N-phospho-L-histidine.</text>
        <dbReference type="EC" id="2.7.13.3"/>
    </reaction>
</comment>
<dbReference type="GO" id="GO:0005524">
    <property type="term" value="F:ATP binding"/>
    <property type="evidence" value="ECO:0007669"/>
    <property type="project" value="UniProtKB-KW"/>
</dbReference>
<dbReference type="PANTHER" id="PTHR24421:SF10">
    <property type="entry name" value="NITRATE_NITRITE SENSOR PROTEIN NARQ"/>
    <property type="match status" value="1"/>
</dbReference>
<dbReference type="Pfam" id="PF07730">
    <property type="entry name" value="HisKA_3"/>
    <property type="match status" value="1"/>
</dbReference>
<dbReference type="InterPro" id="IPR050482">
    <property type="entry name" value="Sensor_HK_TwoCompSys"/>
</dbReference>
<dbReference type="PANTHER" id="PTHR24421">
    <property type="entry name" value="NITRATE/NITRITE SENSOR PROTEIN NARX-RELATED"/>
    <property type="match status" value="1"/>
</dbReference>
<dbReference type="SUPFAM" id="SSF55874">
    <property type="entry name" value="ATPase domain of HSP90 chaperone/DNA topoisomerase II/histidine kinase"/>
    <property type="match status" value="1"/>
</dbReference>
<evidence type="ECO:0000256" key="5">
    <source>
        <dbReference type="ARBA" id="ARBA00022741"/>
    </source>
</evidence>
<dbReference type="Gene3D" id="3.30.565.10">
    <property type="entry name" value="Histidine kinase-like ATPase, C-terminal domain"/>
    <property type="match status" value="1"/>
</dbReference>
<name>A0A7K1XU37_9SPHI</name>
<comment type="caution">
    <text evidence="11">The sequence shown here is derived from an EMBL/GenBank/DDBJ whole genome shotgun (WGS) entry which is preliminary data.</text>
</comment>
<protein>
    <recommendedName>
        <fullName evidence="2">histidine kinase</fullName>
        <ecNumber evidence="2">2.7.13.3</ecNumber>
    </recommendedName>
</protein>
<dbReference type="EMBL" id="WVHS01000001">
    <property type="protein sequence ID" value="MXV14279.1"/>
    <property type="molecule type" value="Genomic_DNA"/>
</dbReference>
<dbReference type="Proteomes" id="UP000451233">
    <property type="component" value="Unassembled WGS sequence"/>
</dbReference>
<evidence type="ECO:0000256" key="4">
    <source>
        <dbReference type="ARBA" id="ARBA00022679"/>
    </source>
</evidence>
<evidence type="ECO:0000313" key="11">
    <source>
        <dbReference type="EMBL" id="MXV14279.1"/>
    </source>
</evidence>
<dbReference type="EC" id="2.7.13.3" evidence="2"/>
<dbReference type="SMART" id="SM00387">
    <property type="entry name" value="HATPase_c"/>
    <property type="match status" value="1"/>
</dbReference>